<evidence type="ECO:0000256" key="2">
    <source>
        <dbReference type="ARBA" id="ARBA00003906"/>
    </source>
</evidence>
<dbReference type="CDD" id="cd02016">
    <property type="entry name" value="TPP_E1_OGDC_like"/>
    <property type="match status" value="1"/>
</dbReference>
<comment type="similarity">
    <text evidence="3">Belongs to the alpha-ketoglutarate dehydrogenase family.</text>
</comment>
<protein>
    <recommendedName>
        <fullName evidence="4">oxoglutarate dehydrogenase (succinyl-transferring)</fullName>
        <ecNumber evidence="4">1.2.4.2</ecNumber>
    </recommendedName>
</protein>
<dbReference type="EMBL" id="FOUZ01000007">
    <property type="protein sequence ID" value="SFN14120.1"/>
    <property type="molecule type" value="Genomic_DNA"/>
</dbReference>
<evidence type="ECO:0000256" key="4">
    <source>
        <dbReference type="ARBA" id="ARBA00012280"/>
    </source>
</evidence>
<dbReference type="PIRSF" id="PIRSF000157">
    <property type="entry name" value="Oxoglu_dh_E1"/>
    <property type="match status" value="1"/>
</dbReference>
<dbReference type="GO" id="GO:0030976">
    <property type="term" value="F:thiamine pyrophosphate binding"/>
    <property type="evidence" value="ECO:0007669"/>
    <property type="project" value="InterPro"/>
</dbReference>
<dbReference type="InterPro" id="IPR011603">
    <property type="entry name" value="2oxoglutarate_DH_E1"/>
</dbReference>
<dbReference type="InterPro" id="IPR029061">
    <property type="entry name" value="THDP-binding"/>
</dbReference>
<evidence type="ECO:0000256" key="5">
    <source>
        <dbReference type="ARBA" id="ARBA00023002"/>
    </source>
</evidence>
<gene>
    <name evidence="8" type="ORF">SAMN05421738_10762</name>
</gene>
<dbReference type="Proteomes" id="UP000199149">
    <property type="component" value="Unassembled WGS sequence"/>
</dbReference>
<dbReference type="SMART" id="SM00861">
    <property type="entry name" value="Transket_pyr"/>
    <property type="match status" value="1"/>
</dbReference>
<dbReference type="Gene3D" id="3.40.50.11610">
    <property type="entry name" value="Multifunctional 2-oxoglutarate metabolism enzyme, C-terminal domain"/>
    <property type="match status" value="1"/>
</dbReference>
<dbReference type="RefSeq" id="WP_092908122.1">
    <property type="nucleotide sequence ID" value="NZ_FOUZ01000007.1"/>
</dbReference>
<dbReference type="NCBIfam" id="NF006914">
    <property type="entry name" value="PRK09404.1"/>
    <property type="match status" value="1"/>
</dbReference>
<dbReference type="InterPro" id="IPR001017">
    <property type="entry name" value="DH_E1"/>
</dbReference>
<accession>A0A1I4WLU2</accession>
<name>A0A1I4WLU2_9FLAO</name>
<dbReference type="Pfam" id="PF00676">
    <property type="entry name" value="E1_dh"/>
    <property type="match status" value="1"/>
</dbReference>
<dbReference type="GO" id="GO:0005829">
    <property type="term" value="C:cytosol"/>
    <property type="evidence" value="ECO:0007669"/>
    <property type="project" value="TreeGrafter"/>
</dbReference>
<sequence>MDRFSFLNAAHIEFIGDLYDQYVQYPDSIEPSWKAFFQGYDFANATYDGEPLFAPAPQSASNRGSQAAQAVVNPTVVSQVPENVQKEFKVINLIDAYRTRGHLFTKTNPVRERRKFEPSLDIKNFGLTDADLGLTFNAGEILGIGGPITLREIIGHLENMYCESIGIEYMYVREPQKINWIQNWLNQNLNQPKLSKEEKERVLAKLNEATAFENFMHTKYVGQKRFSVEGNESLIPALDTLINKSAEHGVEEVIVGMAHRGRLNVLANIFGKSYSQIFSEFEGKAFDSDLMAGDVKYHMGSSNKIKALNGKDILINLAPNPSHLETVDAVVEGIARAKAEEDYNEDYSKIIPILIHGDAAVAGQGIVYEVVQMAGLDGYTTGGTVHVVVNNQIGFTTNYLDARTSTYCTDVAKVTLSPVMHVNSDDVEAVVHAFRFAADYRAQFGSDVFIDLLGYRKYGHNEGDEPKFTQPKLYNLIAKHPNPREIYKDKLLKEGVIGEEIVKQKEAEFKALLEVNFEASKEIERNHIFPFIPEEWEGFTIATEEKVLATADTAYPADKLKEIAKAVSTVPEGKKLIKKVSRLIEGRGKMIEDDKIDWGLGEALAYGSILTDGRNVRLSGEDVERGTFSHRHAVVKTEDTEEEIILLNHIDDNQGKLRIYNSLLSEYAVLGFDYGYAMANPKALTIWEAQFGDFVNGAQIVIDQYITAAEDKWKLQNGLVMLLPHGYEGQGAEHSSAKLERFLQMCAGNNMFVANITTPANFFHALRRQVVTDYRKPLIVMSPKSLLRHPAAVSKLEDFSNGAFQEIIDDVTVDAKQVKKVVFCSGKIYYELDKKRQELGDKETAIVRLEQLYPLNEEKVDAIISQYGNAELVWAQEEPENMGAWSYILRKLRKYPFDVISPAESAATAPGSSKRWAAIFEEVINKVFK</sequence>
<feature type="domain" description="Transketolase-like pyrimidine-binding" evidence="7">
    <location>
        <begin position="596"/>
        <end position="789"/>
    </location>
</feature>
<dbReference type="GO" id="GO:0045252">
    <property type="term" value="C:oxoglutarate dehydrogenase complex"/>
    <property type="evidence" value="ECO:0007669"/>
    <property type="project" value="TreeGrafter"/>
</dbReference>
<dbReference type="GO" id="GO:0006099">
    <property type="term" value="P:tricarboxylic acid cycle"/>
    <property type="evidence" value="ECO:0007669"/>
    <property type="project" value="TreeGrafter"/>
</dbReference>
<reference evidence="9" key="1">
    <citation type="submission" date="2016-10" db="EMBL/GenBank/DDBJ databases">
        <authorList>
            <person name="Varghese N."/>
            <person name="Submissions S."/>
        </authorList>
    </citation>
    <scope>NUCLEOTIDE SEQUENCE [LARGE SCALE GENOMIC DNA]</scope>
    <source>
        <strain evidence="9">XJ109</strain>
    </source>
</reference>
<dbReference type="Pfam" id="PF16870">
    <property type="entry name" value="OxoGdeHyase_C"/>
    <property type="match status" value="1"/>
</dbReference>
<dbReference type="Pfam" id="PF02779">
    <property type="entry name" value="Transket_pyr"/>
    <property type="match status" value="1"/>
</dbReference>
<dbReference type="Gene3D" id="3.40.50.970">
    <property type="match status" value="1"/>
</dbReference>
<evidence type="ECO:0000256" key="6">
    <source>
        <dbReference type="ARBA" id="ARBA00023052"/>
    </source>
</evidence>
<organism evidence="8 9">
    <name type="scientific">Algoriella xinjiangensis</name>
    <dbReference type="NCBI Taxonomy" id="684065"/>
    <lineage>
        <taxon>Bacteria</taxon>
        <taxon>Pseudomonadati</taxon>
        <taxon>Bacteroidota</taxon>
        <taxon>Flavobacteriia</taxon>
        <taxon>Flavobacteriales</taxon>
        <taxon>Weeksellaceae</taxon>
        <taxon>Algoriella</taxon>
    </lineage>
</organism>
<keyword evidence="6" id="KW-0786">Thiamine pyrophosphate</keyword>
<keyword evidence="5" id="KW-0560">Oxidoreductase</keyword>
<evidence type="ECO:0000256" key="1">
    <source>
        <dbReference type="ARBA" id="ARBA00001964"/>
    </source>
</evidence>
<dbReference type="Pfam" id="PF16078">
    <property type="entry name" value="2-oxogl_dehyd_N"/>
    <property type="match status" value="1"/>
</dbReference>
<comment type="function">
    <text evidence="2">E1 component of the 2-oxoglutarate dehydrogenase (OGDH) complex which catalyzes the decarboxylation of 2-oxoglutarate, the first step in the conversion of 2-oxoglutarate to succinyl-CoA and CO(2).</text>
</comment>
<dbReference type="AlphaFoldDB" id="A0A1I4WLU2"/>
<proteinExistence type="inferred from homology"/>
<dbReference type="Gene3D" id="3.40.50.12470">
    <property type="match status" value="1"/>
</dbReference>
<dbReference type="Gene3D" id="1.10.287.1150">
    <property type="entry name" value="TPP helical domain"/>
    <property type="match status" value="1"/>
</dbReference>
<evidence type="ECO:0000313" key="9">
    <source>
        <dbReference type="Proteomes" id="UP000199149"/>
    </source>
</evidence>
<evidence type="ECO:0000313" key="8">
    <source>
        <dbReference type="EMBL" id="SFN14120.1"/>
    </source>
</evidence>
<comment type="cofactor">
    <cofactor evidence="1">
        <name>thiamine diphosphate</name>
        <dbReference type="ChEBI" id="CHEBI:58937"/>
    </cofactor>
</comment>
<dbReference type="EC" id="1.2.4.2" evidence="4"/>
<dbReference type="PANTHER" id="PTHR23152">
    <property type="entry name" value="2-OXOGLUTARATE DEHYDROGENASE"/>
    <property type="match status" value="1"/>
</dbReference>
<dbReference type="NCBIfam" id="NF008907">
    <property type="entry name" value="PRK12270.1"/>
    <property type="match status" value="1"/>
</dbReference>
<dbReference type="InterPro" id="IPR042179">
    <property type="entry name" value="KGD_C_sf"/>
</dbReference>
<dbReference type="OrthoDB" id="9759785at2"/>
<dbReference type="GO" id="GO:0004591">
    <property type="term" value="F:oxoglutarate dehydrogenase (succinyl-transferring) activity"/>
    <property type="evidence" value="ECO:0007669"/>
    <property type="project" value="UniProtKB-EC"/>
</dbReference>
<dbReference type="NCBIfam" id="TIGR00239">
    <property type="entry name" value="2oxo_dh_E1"/>
    <property type="match status" value="1"/>
</dbReference>
<dbReference type="InterPro" id="IPR032106">
    <property type="entry name" value="2-oxogl_dehyd_N"/>
</dbReference>
<evidence type="ECO:0000259" key="7">
    <source>
        <dbReference type="SMART" id="SM00861"/>
    </source>
</evidence>
<evidence type="ECO:0000256" key="3">
    <source>
        <dbReference type="ARBA" id="ARBA00006936"/>
    </source>
</evidence>
<dbReference type="STRING" id="684065.SAMN05421738_10762"/>
<dbReference type="InterPro" id="IPR031717">
    <property type="entry name" value="ODO-1/KGD_C"/>
</dbReference>
<keyword evidence="9" id="KW-1185">Reference proteome</keyword>
<dbReference type="InterPro" id="IPR005475">
    <property type="entry name" value="Transketolase-like_Pyr-bd"/>
</dbReference>
<dbReference type="SUPFAM" id="SSF52518">
    <property type="entry name" value="Thiamin diphosphate-binding fold (THDP-binding)"/>
    <property type="match status" value="2"/>
</dbReference>
<dbReference type="PANTHER" id="PTHR23152:SF4">
    <property type="entry name" value="2-OXOADIPATE DEHYDROGENASE COMPLEX COMPONENT E1"/>
    <property type="match status" value="1"/>
</dbReference>